<feature type="compositionally biased region" description="Basic and acidic residues" evidence="1">
    <location>
        <begin position="14"/>
        <end position="23"/>
    </location>
</feature>
<gene>
    <name evidence="2" type="ORF">DS079_05395</name>
</gene>
<accession>A0A426SNE5</accession>
<evidence type="ECO:0000313" key="3">
    <source>
        <dbReference type="Proteomes" id="UP000274327"/>
    </source>
</evidence>
<proteinExistence type="predicted"/>
<dbReference type="EMBL" id="QOCI01000002">
    <property type="protein sequence ID" value="RRR19678.1"/>
    <property type="molecule type" value="Genomic_DNA"/>
</dbReference>
<evidence type="ECO:0000256" key="1">
    <source>
        <dbReference type="SAM" id="MobiDB-lite"/>
    </source>
</evidence>
<dbReference type="AlphaFoldDB" id="A0A426SNE5"/>
<dbReference type="RefSeq" id="WP_010551602.1">
    <property type="nucleotide sequence ID" value="NZ_CANLNX010000002.1"/>
</dbReference>
<evidence type="ECO:0000313" key="2">
    <source>
        <dbReference type="EMBL" id="RRR19678.1"/>
    </source>
</evidence>
<feature type="region of interest" description="Disordered" evidence="1">
    <location>
        <begin position="1"/>
        <end position="23"/>
    </location>
</feature>
<dbReference type="Proteomes" id="UP000274327">
    <property type="component" value="Unassembled WGS sequence"/>
</dbReference>
<comment type="caution">
    <text evidence="2">The sequence shown here is derived from an EMBL/GenBank/DDBJ whole genome shotgun (WGS) entry which is preliminary data.</text>
</comment>
<keyword evidence="3" id="KW-1185">Reference proteome</keyword>
<name>A0A426SNE5_9MICO</name>
<dbReference type="InterPro" id="IPR043758">
    <property type="entry name" value="DUF5703"/>
</dbReference>
<reference evidence="2 3" key="1">
    <citation type="submission" date="2018-07" db="EMBL/GenBank/DDBJ databases">
        <title>Brachybacteriurn paraconglorneratum KCTC 9916.</title>
        <authorList>
            <person name="Li Y."/>
        </authorList>
    </citation>
    <scope>NUCLEOTIDE SEQUENCE [LARGE SCALE GENOMIC DNA]</scope>
    <source>
        <strain evidence="2 3">KCTC 9916</strain>
    </source>
</reference>
<sequence length="92" mass="10844">MIRPRTPLTAEVQHVSDPRGRRDLPVERGRRLEDYEYQIITVPRGSSIGQVRAELAEQAEYGRWEHARTRLYMGGGKKVWMRRRIIRVQSTL</sequence>
<organism evidence="2 3">
    <name type="scientific">Brachybacterium paraconglomeratum</name>
    <dbReference type="NCBI Taxonomy" id="173362"/>
    <lineage>
        <taxon>Bacteria</taxon>
        <taxon>Bacillati</taxon>
        <taxon>Actinomycetota</taxon>
        <taxon>Actinomycetes</taxon>
        <taxon>Micrococcales</taxon>
        <taxon>Dermabacteraceae</taxon>
        <taxon>Brachybacterium</taxon>
    </lineage>
</organism>
<dbReference type="Pfam" id="PF18963">
    <property type="entry name" value="DUF5703"/>
    <property type="match status" value="1"/>
</dbReference>
<protein>
    <submittedName>
        <fullName evidence="2">Uncharacterized protein</fullName>
    </submittedName>
</protein>
<dbReference type="GeneID" id="78120466"/>